<dbReference type="Proteomes" id="UP000540506">
    <property type="component" value="Unassembled WGS sequence"/>
</dbReference>
<keyword evidence="2" id="KW-1185">Reference proteome</keyword>
<organism evidence="1 2">
    <name type="scientific">Kitasatospora kifunensis</name>
    <name type="common">Streptomyces kifunensis</name>
    <dbReference type="NCBI Taxonomy" id="58351"/>
    <lineage>
        <taxon>Bacteria</taxon>
        <taxon>Bacillati</taxon>
        <taxon>Actinomycetota</taxon>
        <taxon>Actinomycetes</taxon>
        <taxon>Kitasatosporales</taxon>
        <taxon>Streptomycetaceae</taxon>
        <taxon>Kitasatospora</taxon>
    </lineage>
</organism>
<accession>A0A7W7RA16</accession>
<name>A0A7W7RA16_KITKI</name>
<dbReference type="AlphaFoldDB" id="A0A7W7RA16"/>
<comment type="caution">
    <text evidence="1">The sequence shown here is derived from an EMBL/GenBank/DDBJ whole genome shotgun (WGS) entry which is preliminary data.</text>
</comment>
<dbReference type="EMBL" id="JACHJV010000002">
    <property type="protein sequence ID" value="MBB4928146.1"/>
    <property type="molecule type" value="Genomic_DNA"/>
</dbReference>
<protein>
    <submittedName>
        <fullName evidence="1">Uncharacterized protein</fullName>
    </submittedName>
</protein>
<evidence type="ECO:0000313" key="2">
    <source>
        <dbReference type="Proteomes" id="UP000540506"/>
    </source>
</evidence>
<proteinExistence type="predicted"/>
<evidence type="ECO:0000313" key="1">
    <source>
        <dbReference type="EMBL" id="MBB4928146.1"/>
    </source>
</evidence>
<gene>
    <name evidence="1" type="ORF">FHR34_007241</name>
</gene>
<sequence>MPRSRVTRSTRLWFTALPAACTSAVIRGLP</sequence>
<reference evidence="1 2" key="1">
    <citation type="submission" date="2020-08" db="EMBL/GenBank/DDBJ databases">
        <title>Sequencing the genomes of 1000 actinobacteria strains.</title>
        <authorList>
            <person name="Klenk H.-P."/>
        </authorList>
    </citation>
    <scope>NUCLEOTIDE SEQUENCE [LARGE SCALE GENOMIC DNA]</scope>
    <source>
        <strain evidence="1 2">DSM 41654</strain>
    </source>
</reference>